<dbReference type="SMART" id="SM01374">
    <property type="entry name" value="Ribosomal_L14"/>
    <property type="match status" value="1"/>
</dbReference>
<protein>
    <recommendedName>
        <fullName evidence="3">Large ribosomal subunit protein uL14</fullName>
    </recommendedName>
</protein>
<dbReference type="PANTHER" id="PTHR11761">
    <property type="entry name" value="50S/60S RIBOSOMAL PROTEIN L14/L23"/>
    <property type="match status" value="1"/>
</dbReference>
<keyword evidence="1 3" id="KW-0689">Ribosomal protein</keyword>
<evidence type="ECO:0000256" key="3">
    <source>
        <dbReference type="HAMAP-Rule" id="MF_01367"/>
    </source>
</evidence>
<keyword evidence="3 5" id="KW-0694">RNA-binding</keyword>
<dbReference type="EMBL" id="PEZP01000039">
    <property type="protein sequence ID" value="PIT97953.1"/>
    <property type="molecule type" value="Genomic_DNA"/>
</dbReference>
<name>A0A2M6WYT2_9BACT</name>
<dbReference type="InterPro" id="IPR036853">
    <property type="entry name" value="Ribosomal_uL14_sf"/>
</dbReference>
<proteinExistence type="inferred from homology"/>
<sequence>MVHERSKLVAADNSGAKLLEVIRVLGGTRRRYAYVGDVIVAAVKVAEPRAQVKKSDVVRAVLVRCRKELQRPDGTAIRFDDNAAVVLQKESKEMVGTRVFGPIAREVRAAGYQKIVSLAPEVW</sequence>
<comment type="caution">
    <text evidence="6">The sequence shown here is derived from an EMBL/GenBank/DDBJ whole genome shotgun (WGS) entry which is preliminary data.</text>
</comment>
<dbReference type="GO" id="GO:0003735">
    <property type="term" value="F:structural constituent of ribosome"/>
    <property type="evidence" value="ECO:0007669"/>
    <property type="project" value="InterPro"/>
</dbReference>
<dbReference type="AlphaFoldDB" id="A0A2M6WYT2"/>
<evidence type="ECO:0000256" key="2">
    <source>
        <dbReference type="ARBA" id="ARBA00023274"/>
    </source>
</evidence>
<dbReference type="CDD" id="cd00337">
    <property type="entry name" value="Ribosomal_uL14"/>
    <property type="match status" value="1"/>
</dbReference>
<comment type="subunit">
    <text evidence="3">Part of the 50S ribosomal subunit. Forms a cluster with proteins L3 and L19. In the 70S ribosome, L14 and L19 interact and together make contacts with the 16S rRNA in bridges B5 and B8.</text>
</comment>
<dbReference type="InterPro" id="IPR019972">
    <property type="entry name" value="Ribosomal_uL14_CS"/>
</dbReference>
<evidence type="ECO:0000256" key="1">
    <source>
        <dbReference type="ARBA" id="ARBA00022980"/>
    </source>
</evidence>
<dbReference type="Pfam" id="PF00238">
    <property type="entry name" value="Ribosomal_L14"/>
    <property type="match status" value="1"/>
</dbReference>
<evidence type="ECO:0000256" key="4">
    <source>
        <dbReference type="RuleBase" id="RU003949"/>
    </source>
</evidence>
<keyword evidence="2 3" id="KW-0687">Ribonucleoprotein</keyword>
<dbReference type="NCBIfam" id="TIGR01067">
    <property type="entry name" value="rplN_bact"/>
    <property type="match status" value="1"/>
</dbReference>
<accession>A0A2M6WYT2</accession>
<dbReference type="SUPFAM" id="SSF50193">
    <property type="entry name" value="Ribosomal protein L14"/>
    <property type="match status" value="1"/>
</dbReference>
<dbReference type="Proteomes" id="UP000230731">
    <property type="component" value="Unassembled WGS sequence"/>
</dbReference>
<dbReference type="PANTHER" id="PTHR11761:SF3">
    <property type="entry name" value="LARGE RIBOSOMAL SUBUNIT PROTEIN UL14M"/>
    <property type="match status" value="1"/>
</dbReference>
<reference evidence="7" key="1">
    <citation type="submission" date="2017-09" db="EMBL/GenBank/DDBJ databases">
        <title>Depth-based differentiation of microbial function through sediment-hosted aquifers and enrichment of novel symbionts in the deep terrestrial subsurface.</title>
        <authorList>
            <person name="Probst A.J."/>
            <person name="Ladd B."/>
            <person name="Jarett J.K."/>
            <person name="Geller-Mcgrath D.E."/>
            <person name="Sieber C.M.K."/>
            <person name="Emerson J.B."/>
            <person name="Anantharaman K."/>
            <person name="Thomas B.C."/>
            <person name="Malmstrom R."/>
            <person name="Stieglmeier M."/>
            <person name="Klingl A."/>
            <person name="Woyke T."/>
            <person name="Ryan C.M."/>
            <person name="Banfield J.F."/>
        </authorList>
    </citation>
    <scope>NUCLEOTIDE SEQUENCE [LARGE SCALE GENOMIC DNA]</scope>
</reference>
<dbReference type="InterPro" id="IPR005745">
    <property type="entry name" value="Ribosomal_uL14_bac-type"/>
</dbReference>
<evidence type="ECO:0000256" key="5">
    <source>
        <dbReference type="RuleBase" id="RU003950"/>
    </source>
</evidence>
<evidence type="ECO:0000313" key="6">
    <source>
        <dbReference type="EMBL" id="PIT97953.1"/>
    </source>
</evidence>
<dbReference type="HAMAP" id="MF_01367">
    <property type="entry name" value="Ribosomal_uL14"/>
    <property type="match status" value="1"/>
</dbReference>
<dbReference type="PROSITE" id="PS00049">
    <property type="entry name" value="RIBOSOMAL_L14"/>
    <property type="match status" value="1"/>
</dbReference>
<organism evidence="6 7">
    <name type="scientific">Candidatus Andersenbacteria bacterium CG10_big_fil_rev_8_21_14_0_10_54_11</name>
    <dbReference type="NCBI Taxonomy" id="1974485"/>
    <lineage>
        <taxon>Bacteria</taxon>
        <taxon>Candidatus Anderseniibacteriota</taxon>
    </lineage>
</organism>
<dbReference type="GO" id="GO:0006412">
    <property type="term" value="P:translation"/>
    <property type="evidence" value="ECO:0007669"/>
    <property type="project" value="UniProtKB-UniRule"/>
</dbReference>
<gene>
    <name evidence="3" type="primary">rplN</name>
    <name evidence="6" type="ORF">COT71_03360</name>
</gene>
<keyword evidence="3 5" id="KW-0699">rRNA-binding</keyword>
<dbReference type="GO" id="GO:0022625">
    <property type="term" value="C:cytosolic large ribosomal subunit"/>
    <property type="evidence" value="ECO:0007669"/>
    <property type="project" value="TreeGrafter"/>
</dbReference>
<comment type="similarity">
    <text evidence="3 4">Belongs to the universal ribosomal protein uL14 family.</text>
</comment>
<dbReference type="GO" id="GO:0070180">
    <property type="term" value="F:large ribosomal subunit rRNA binding"/>
    <property type="evidence" value="ECO:0007669"/>
    <property type="project" value="TreeGrafter"/>
</dbReference>
<comment type="function">
    <text evidence="3 5">Binds to 23S rRNA. Forms part of two intersubunit bridges in the 70S ribosome.</text>
</comment>
<dbReference type="InterPro" id="IPR000218">
    <property type="entry name" value="Ribosomal_uL14"/>
</dbReference>
<evidence type="ECO:0000313" key="7">
    <source>
        <dbReference type="Proteomes" id="UP000230731"/>
    </source>
</evidence>
<dbReference type="Gene3D" id="2.40.150.20">
    <property type="entry name" value="Ribosomal protein L14"/>
    <property type="match status" value="1"/>
</dbReference>